<protein>
    <submittedName>
        <fullName evidence="2">Sugar kinase</fullName>
    </submittedName>
</protein>
<dbReference type="PANTHER" id="PTHR18964:SF149">
    <property type="entry name" value="BIFUNCTIONAL UDP-N-ACETYLGLUCOSAMINE 2-EPIMERASE_N-ACETYLMANNOSAMINE KINASE"/>
    <property type="match status" value="1"/>
</dbReference>
<reference evidence="2 3" key="1">
    <citation type="submission" date="2023-04" db="EMBL/GenBank/DDBJ databases">
        <title>Draft genome sequence of acteroides sedimenti strain YN3PY1.</title>
        <authorList>
            <person name="Yoshida N."/>
        </authorList>
    </citation>
    <scope>NUCLEOTIDE SEQUENCE [LARGE SCALE GENOMIC DNA]</scope>
    <source>
        <strain evidence="2 3">YN3PY1</strain>
    </source>
</reference>
<keyword evidence="2" id="KW-0808">Transferase</keyword>
<sequence>MKIAIDLGGTNIRVGQVENGEVIHTTIKPCPSKKSCSEVLSFLIEMIDSEMIPQTEGIGIGVPSVVDASKGIVYNVANIPSWKEVHLKEILEERFNVPVFVNNDANCFALGEKLFGKGVPYSNLIGITLGTGVGAGVVLDGKLYNGSHTGAGEIGSLPYLNKDFEYYCSSGIFADFYKMSGKDVFDRAREGDKEALAIWSEIGTHIGNLLKAVLYTYDPDAIVLGGGISAAYPFFSESMKQTISCFPYQNIVDDVEIFVSEEKNISLLGASALVV</sequence>
<dbReference type="InterPro" id="IPR043129">
    <property type="entry name" value="ATPase_NBD"/>
</dbReference>
<keyword evidence="2" id="KW-0418">Kinase</keyword>
<dbReference type="PANTHER" id="PTHR18964">
    <property type="entry name" value="ROK (REPRESSOR, ORF, KINASE) FAMILY"/>
    <property type="match status" value="1"/>
</dbReference>
<dbReference type="Gene3D" id="3.30.420.40">
    <property type="match status" value="2"/>
</dbReference>
<gene>
    <name evidence="2" type="ORF">BSYN_14980</name>
</gene>
<evidence type="ECO:0000256" key="1">
    <source>
        <dbReference type="ARBA" id="ARBA00006479"/>
    </source>
</evidence>
<proteinExistence type="inferred from homology"/>
<dbReference type="InterPro" id="IPR000600">
    <property type="entry name" value="ROK"/>
</dbReference>
<dbReference type="Pfam" id="PF00480">
    <property type="entry name" value="ROK"/>
    <property type="match status" value="1"/>
</dbReference>
<keyword evidence="3" id="KW-1185">Reference proteome</keyword>
<dbReference type="CDD" id="cd23763">
    <property type="entry name" value="ASKHA_ATPase_ROK"/>
    <property type="match status" value="1"/>
</dbReference>
<evidence type="ECO:0000313" key="3">
    <source>
        <dbReference type="Proteomes" id="UP001496674"/>
    </source>
</evidence>
<dbReference type="RefSeq" id="WP_353329626.1">
    <property type="nucleotide sequence ID" value="NZ_AP028055.1"/>
</dbReference>
<dbReference type="SUPFAM" id="SSF53067">
    <property type="entry name" value="Actin-like ATPase domain"/>
    <property type="match status" value="1"/>
</dbReference>
<organism evidence="2 3">
    <name type="scientific">Bacteroides sedimenti</name>
    <dbReference type="NCBI Taxonomy" id="2136147"/>
    <lineage>
        <taxon>Bacteria</taxon>
        <taxon>Pseudomonadati</taxon>
        <taxon>Bacteroidota</taxon>
        <taxon>Bacteroidia</taxon>
        <taxon>Bacteroidales</taxon>
        <taxon>Bacteroidaceae</taxon>
        <taxon>Bacteroides</taxon>
    </lineage>
</organism>
<name>A0ABN6Z984_9BACE</name>
<dbReference type="GO" id="GO:0016301">
    <property type="term" value="F:kinase activity"/>
    <property type="evidence" value="ECO:0007669"/>
    <property type="project" value="UniProtKB-KW"/>
</dbReference>
<evidence type="ECO:0000313" key="2">
    <source>
        <dbReference type="EMBL" id="BEG99233.1"/>
    </source>
</evidence>
<accession>A0ABN6Z984</accession>
<dbReference type="EMBL" id="AP028055">
    <property type="protein sequence ID" value="BEG99233.1"/>
    <property type="molecule type" value="Genomic_DNA"/>
</dbReference>
<dbReference type="Proteomes" id="UP001496674">
    <property type="component" value="Chromosome"/>
</dbReference>
<comment type="similarity">
    <text evidence="1">Belongs to the ROK (NagC/XylR) family.</text>
</comment>